<dbReference type="eggNOG" id="KOG4334">
    <property type="taxonomic scope" value="Eukaryota"/>
</dbReference>
<gene>
    <name evidence="4" type="ORF">NEMVEDRAFT_v1g94762</name>
</gene>
<dbReference type="InterPro" id="IPR040375">
    <property type="entry name" value="DGCR8"/>
</dbReference>
<feature type="non-terminal residue" evidence="4">
    <location>
        <position position="414"/>
    </location>
</feature>
<dbReference type="GO" id="GO:0070878">
    <property type="term" value="F:primary miRNA binding"/>
    <property type="evidence" value="ECO:0000318"/>
    <property type="project" value="GO_Central"/>
</dbReference>
<reference evidence="4 5" key="1">
    <citation type="journal article" date="2007" name="Science">
        <title>Sea anemone genome reveals ancestral eumetazoan gene repertoire and genomic organization.</title>
        <authorList>
            <person name="Putnam N.H."/>
            <person name="Srivastava M."/>
            <person name="Hellsten U."/>
            <person name="Dirks B."/>
            <person name="Chapman J."/>
            <person name="Salamov A."/>
            <person name="Terry A."/>
            <person name="Shapiro H."/>
            <person name="Lindquist E."/>
            <person name="Kapitonov V.V."/>
            <person name="Jurka J."/>
            <person name="Genikhovich G."/>
            <person name="Grigoriev I.V."/>
            <person name="Lucas S.M."/>
            <person name="Steele R.E."/>
            <person name="Finnerty J.R."/>
            <person name="Technau U."/>
            <person name="Martindale M.Q."/>
            <person name="Rokhsar D.S."/>
        </authorList>
    </citation>
    <scope>NUCLEOTIDE SEQUENCE [LARGE SCALE GENOMIC DNA]</scope>
    <source>
        <strain evidence="5">CH2 X CH6</strain>
    </source>
</reference>
<dbReference type="CDD" id="cd19868">
    <property type="entry name" value="DSRM_DGCR8_rpt2"/>
    <property type="match status" value="1"/>
</dbReference>
<dbReference type="InterPro" id="IPR036020">
    <property type="entry name" value="WW_dom_sf"/>
</dbReference>
<name>A7RV81_NEMVE</name>
<dbReference type="SMART" id="SM00358">
    <property type="entry name" value="DSRM"/>
    <property type="match status" value="2"/>
</dbReference>
<dbReference type="PANTHER" id="PTHR13482">
    <property type="entry name" value="MICRORNA PROCESSOR COMPLEX SUBUNIT DGCR8"/>
    <property type="match status" value="1"/>
</dbReference>
<evidence type="ECO:0000256" key="1">
    <source>
        <dbReference type="PROSITE-ProRule" id="PRU00266"/>
    </source>
</evidence>
<dbReference type="OMA" id="NNDGERM"/>
<dbReference type="GO" id="GO:0042802">
    <property type="term" value="F:identical protein binding"/>
    <property type="evidence" value="ECO:0007669"/>
    <property type="project" value="InterPro"/>
</dbReference>
<dbReference type="AlphaFoldDB" id="A7RV81"/>
<dbReference type="GO" id="GO:0070877">
    <property type="term" value="C:microprocessor complex"/>
    <property type="evidence" value="ECO:0000318"/>
    <property type="project" value="GO_Central"/>
</dbReference>
<dbReference type="GO" id="GO:0003725">
    <property type="term" value="F:double-stranded RNA binding"/>
    <property type="evidence" value="ECO:0000318"/>
    <property type="project" value="GO_Central"/>
</dbReference>
<keyword evidence="1" id="KW-0694">RNA-binding</keyword>
<sequence>GKLPNLSLPDGWLALNHRSGGIIYLHRPTRVCTWSRPYHIGSGSVRKHDIPAAAIPCFHQMRSLACQSPEDSGLPPDKDNVLTTLNTTWNENNGSTDDKVEDFSCVSPTETKSPEREELYTCALNKQSQFKYNVFSKSGIELIDGDTLHSYLSNIFEFQNVTHEQEQNLCCSSSQMNISETEVPAILESLPYSFKGVDVNNKQPKEWVINPGGKTPVAILHEYAQRELKVKPEYSHTEGNNAATPFVAEVRISGMVYGKGEGASKRLAKQHAAETALEVLIPEVFNKISNHEITSEEHQIFDKLKIDDSKVFEVTTKSGSLSPYHILQECLKRYQGVYQSTIDFKMKPEPDQRQHTYEITCAGHTATGFCKNKKIGRQLAAQAILKKLHPHIKTWGALLRIYSERPSSVVKKVG</sequence>
<dbReference type="PANTHER" id="PTHR13482:SF3">
    <property type="entry name" value="MICROPROCESSOR COMPLEX SUBUNIT DGCR8"/>
    <property type="match status" value="1"/>
</dbReference>
<evidence type="ECO:0000313" key="4">
    <source>
        <dbReference type="EMBL" id="EDO44598.1"/>
    </source>
</evidence>
<evidence type="ECO:0000259" key="3">
    <source>
        <dbReference type="PROSITE" id="PS50137"/>
    </source>
</evidence>
<dbReference type="Pfam" id="PF00035">
    <property type="entry name" value="dsrm"/>
    <property type="match status" value="2"/>
</dbReference>
<dbReference type="GO" id="GO:0031053">
    <property type="term" value="P:primary miRNA processing"/>
    <property type="evidence" value="ECO:0000318"/>
    <property type="project" value="GO_Central"/>
</dbReference>
<evidence type="ECO:0000259" key="2">
    <source>
        <dbReference type="PROSITE" id="PS50020"/>
    </source>
</evidence>
<dbReference type="HOGENOM" id="CLU_017211_2_0_1"/>
<organism evidence="4 5">
    <name type="scientific">Nematostella vectensis</name>
    <name type="common">Starlet sea anemone</name>
    <dbReference type="NCBI Taxonomy" id="45351"/>
    <lineage>
        <taxon>Eukaryota</taxon>
        <taxon>Metazoa</taxon>
        <taxon>Cnidaria</taxon>
        <taxon>Anthozoa</taxon>
        <taxon>Hexacorallia</taxon>
        <taxon>Actiniaria</taxon>
        <taxon>Edwardsiidae</taxon>
        <taxon>Nematostella</taxon>
    </lineage>
</organism>
<dbReference type="FunFam" id="3.30.160.590:FF:000001">
    <property type="entry name" value="microprocessor complex subunit DGCR8"/>
    <property type="match status" value="1"/>
</dbReference>
<proteinExistence type="predicted"/>
<dbReference type="FunFam" id="3.30.160.20:FF:000134">
    <property type="entry name" value="Predicted protein"/>
    <property type="match status" value="1"/>
</dbReference>
<dbReference type="InterPro" id="IPR014720">
    <property type="entry name" value="dsRBD_dom"/>
</dbReference>
<dbReference type="Gene3D" id="3.30.160.590">
    <property type="match status" value="1"/>
</dbReference>
<dbReference type="FunCoup" id="A7RV81">
    <property type="interactions" value="808"/>
</dbReference>
<dbReference type="InParanoid" id="A7RV81"/>
<feature type="domain" description="WW" evidence="2">
    <location>
        <begin position="6"/>
        <end position="39"/>
    </location>
</feature>
<dbReference type="PROSITE" id="PS50020">
    <property type="entry name" value="WW_DOMAIN_2"/>
    <property type="match status" value="1"/>
</dbReference>
<dbReference type="PhylomeDB" id="A7RV81"/>
<protein>
    <submittedName>
        <fullName evidence="4">Uncharacterized protein</fullName>
    </submittedName>
</protein>
<dbReference type="Gene3D" id="2.20.70.10">
    <property type="match status" value="1"/>
</dbReference>
<dbReference type="PROSITE" id="PS50137">
    <property type="entry name" value="DS_RBD"/>
    <property type="match status" value="1"/>
</dbReference>
<accession>A7RV81</accession>
<dbReference type="Proteomes" id="UP000001593">
    <property type="component" value="Unassembled WGS sequence"/>
</dbReference>
<feature type="domain" description="DRBM" evidence="3">
    <location>
        <begin position="215"/>
        <end position="282"/>
    </location>
</feature>
<dbReference type="EMBL" id="DS469543">
    <property type="protein sequence ID" value="EDO44598.1"/>
    <property type="molecule type" value="Genomic_DNA"/>
</dbReference>
<dbReference type="STRING" id="45351.A7RV81"/>
<dbReference type="CDD" id="cd19867">
    <property type="entry name" value="DSRM_DGCR8_rpt1"/>
    <property type="match status" value="1"/>
</dbReference>
<dbReference type="Gene3D" id="3.30.160.20">
    <property type="match status" value="2"/>
</dbReference>
<dbReference type="InterPro" id="IPR001202">
    <property type="entry name" value="WW_dom"/>
</dbReference>
<dbReference type="FunFam" id="3.30.160.20:FF:000021">
    <property type="entry name" value="Microprocessor complex subunit DGCR8"/>
    <property type="match status" value="1"/>
</dbReference>
<dbReference type="SUPFAM" id="SSF51045">
    <property type="entry name" value="WW domain"/>
    <property type="match status" value="1"/>
</dbReference>
<evidence type="ECO:0000313" key="5">
    <source>
        <dbReference type="Proteomes" id="UP000001593"/>
    </source>
</evidence>
<dbReference type="SUPFAM" id="SSF54768">
    <property type="entry name" value="dsRNA-binding domain-like"/>
    <property type="match status" value="2"/>
</dbReference>
<keyword evidence="5" id="KW-1185">Reference proteome</keyword>
<dbReference type="GO" id="GO:0020037">
    <property type="term" value="F:heme binding"/>
    <property type="evidence" value="ECO:0007669"/>
    <property type="project" value="InterPro"/>
</dbReference>